<sequence>MDLRPGSERIFVASDTDPLDGYVQWAPQKSLWLAGMTVAGIALGPICCSWSALALFLATSAVTLCAGHSVGMHRKLIHASFDCPLWLEHLFVYLGTLVGMAGPFGMIRLHDFRDWAQRQPACHEYSRHGAGFWRDAWWQLHCRLVLRHPPRFRLEPRLAGDRFYAFIERTWMLQQLPWALLFFAIGGLDWLVWGICVRVSVCVTGHWLVGHFSHTSGDQIWSVDGVAAQGYNVRLAALISMGENWHNNHHAYPGSAKLGLLPGQGDPGWWLIRSLEAIGLVWNVRTPHYLPERPGLRRLTEAKRDDGVADAA</sequence>
<accession>A0A0R3BZ93</accession>
<comment type="caution">
    <text evidence="14">The sequence shown here is derived from an EMBL/GenBank/DDBJ whole genome shotgun (WGS) entry which is preliminary data.</text>
</comment>
<dbReference type="InterPro" id="IPR005804">
    <property type="entry name" value="FA_desaturase_dom"/>
</dbReference>
<evidence type="ECO:0000313" key="15">
    <source>
        <dbReference type="Proteomes" id="UP000051380"/>
    </source>
</evidence>
<evidence type="ECO:0000256" key="11">
    <source>
        <dbReference type="ARBA" id="ARBA00023160"/>
    </source>
</evidence>
<keyword evidence="6 12" id="KW-1133">Transmembrane helix</keyword>
<feature type="transmembrane region" description="Helical" evidence="12">
    <location>
        <begin position="176"/>
        <end position="195"/>
    </location>
</feature>
<gene>
    <name evidence="14" type="ORF">AOQ72_33830</name>
</gene>
<keyword evidence="7" id="KW-0560">Oxidoreductase</keyword>
<evidence type="ECO:0000256" key="1">
    <source>
        <dbReference type="ARBA" id="ARBA00004141"/>
    </source>
</evidence>
<keyword evidence="11" id="KW-0275">Fatty acid biosynthesis</keyword>
<keyword evidence="4 12" id="KW-0812">Transmembrane</keyword>
<evidence type="ECO:0000256" key="2">
    <source>
        <dbReference type="ARBA" id="ARBA00008749"/>
    </source>
</evidence>
<comment type="similarity">
    <text evidence="2">Belongs to the fatty acid desaturase type 2 family.</text>
</comment>
<comment type="subcellular location">
    <subcellularLocation>
        <location evidence="1">Membrane</location>
        <topology evidence="1">Multi-pass membrane protein</topology>
    </subcellularLocation>
</comment>
<dbReference type="GO" id="GO:0016020">
    <property type="term" value="C:membrane"/>
    <property type="evidence" value="ECO:0007669"/>
    <property type="project" value="UniProtKB-SubCell"/>
</dbReference>
<evidence type="ECO:0000313" key="14">
    <source>
        <dbReference type="EMBL" id="KRP90762.1"/>
    </source>
</evidence>
<dbReference type="InterPro" id="IPR015876">
    <property type="entry name" value="Acyl-CoA_DS"/>
</dbReference>
<dbReference type="GO" id="GO:0016717">
    <property type="term" value="F:oxidoreductase activity, acting on paired donors, with oxidation of a pair of donors resulting in the reduction of molecular oxygen to two molecules of water"/>
    <property type="evidence" value="ECO:0007669"/>
    <property type="project" value="InterPro"/>
</dbReference>
<dbReference type="Proteomes" id="UP000051380">
    <property type="component" value="Unassembled WGS sequence"/>
</dbReference>
<evidence type="ECO:0000256" key="12">
    <source>
        <dbReference type="SAM" id="Phobius"/>
    </source>
</evidence>
<dbReference type="GO" id="GO:0006633">
    <property type="term" value="P:fatty acid biosynthetic process"/>
    <property type="evidence" value="ECO:0007669"/>
    <property type="project" value="UniProtKB-KW"/>
</dbReference>
<evidence type="ECO:0000256" key="9">
    <source>
        <dbReference type="ARBA" id="ARBA00023098"/>
    </source>
</evidence>
<organism evidence="14 15">
    <name type="scientific">Bradyrhizobium yuanmingense</name>
    <dbReference type="NCBI Taxonomy" id="108015"/>
    <lineage>
        <taxon>Bacteria</taxon>
        <taxon>Pseudomonadati</taxon>
        <taxon>Pseudomonadota</taxon>
        <taxon>Alphaproteobacteria</taxon>
        <taxon>Hyphomicrobiales</taxon>
        <taxon>Nitrobacteraceae</taxon>
        <taxon>Bradyrhizobium</taxon>
    </lineage>
</organism>
<evidence type="ECO:0000256" key="5">
    <source>
        <dbReference type="ARBA" id="ARBA00022832"/>
    </source>
</evidence>
<dbReference type="PANTHER" id="PTHR11351">
    <property type="entry name" value="ACYL-COA DESATURASE"/>
    <property type="match status" value="1"/>
</dbReference>
<dbReference type="CDD" id="cd03505">
    <property type="entry name" value="Delta9-FADS-like"/>
    <property type="match status" value="1"/>
</dbReference>
<evidence type="ECO:0000256" key="3">
    <source>
        <dbReference type="ARBA" id="ARBA00022516"/>
    </source>
</evidence>
<evidence type="ECO:0000256" key="7">
    <source>
        <dbReference type="ARBA" id="ARBA00023002"/>
    </source>
</evidence>
<evidence type="ECO:0000256" key="6">
    <source>
        <dbReference type="ARBA" id="ARBA00022989"/>
    </source>
</evidence>
<proteinExistence type="inferred from homology"/>
<keyword evidence="5" id="KW-0276">Fatty acid metabolism</keyword>
<keyword evidence="3" id="KW-0444">Lipid biosynthesis</keyword>
<protein>
    <submittedName>
        <fullName evidence="14">Fatty acid desaturase</fullName>
    </submittedName>
</protein>
<evidence type="ECO:0000256" key="4">
    <source>
        <dbReference type="ARBA" id="ARBA00022692"/>
    </source>
</evidence>
<evidence type="ECO:0000256" key="8">
    <source>
        <dbReference type="ARBA" id="ARBA00023004"/>
    </source>
</evidence>
<feature type="domain" description="Fatty acid desaturase" evidence="13">
    <location>
        <begin position="50"/>
        <end position="254"/>
    </location>
</feature>
<feature type="transmembrane region" description="Helical" evidence="12">
    <location>
        <begin position="90"/>
        <end position="109"/>
    </location>
</feature>
<evidence type="ECO:0000259" key="13">
    <source>
        <dbReference type="Pfam" id="PF00487"/>
    </source>
</evidence>
<dbReference type="OrthoDB" id="19906at2"/>
<dbReference type="PANTHER" id="PTHR11351:SF31">
    <property type="entry name" value="DESATURASE 1, ISOFORM A-RELATED"/>
    <property type="match status" value="1"/>
</dbReference>
<reference evidence="14 15" key="1">
    <citation type="submission" date="2015-09" db="EMBL/GenBank/DDBJ databases">
        <title>Draft Genome Sequence of the Strain BR 3267 (Bradyrhizobium yuanmingense) recommended as inoculant for cowpea in Brazil.</title>
        <authorList>
            <person name="Simoes-Araujo J.L."/>
            <person name="Zilli J.E."/>
        </authorList>
    </citation>
    <scope>NUCLEOTIDE SEQUENCE [LARGE SCALE GENOMIC DNA]</scope>
    <source>
        <strain evidence="14 15">BR3267</strain>
    </source>
</reference>
<keyword evidence="8" id="KW-0408">Iron</keyword>
<feature type="transmembrane region" description="Helical" evidence="12">
    <location>
        <begin position="53"/>
        <end position="70"/>
    </location>
</feature>
<keyword evidence="9" id="KW-0443">Lipid metabolism</keyword>
<dbReference type="EMBL" id="LJYF01000034">
    <property type="protein sequence ID" value="KRP90762.1"/>
    <property type="molecule type" value="Genomic_DNA"/>
</dbReference>
<name>A0A0R3BZ93_9BRAD</name>
<dbReference type="RefSeq" id="WP_057029571.1">
    <property type="nucleotide sequence ID" value="NZ_LJYF01000034.1"/>
</dbReference>
<keyword evidence="10 12" id="KW-0472">Membrane</keyword>
<evidence type="ECO:0000256" key="10">
    <source>
        <dbReference type="ARBA" id="ARBA00023136"/>
    </source>
</evidence>
<dbReference type="AlphaFoldDB" id="A0A0R3BZ93"/>
<dbReference type="Pfam" id="PF00487">
    <property type="entry name" value="FA_desaturase"/>
    <property type="match status" value="1"/>
</dbReference>